<keyword evidence="3 6" id="KW-0812">Transmembrane</keyword>
<protein>
    <submittedName>
        <fullName evidence="7">Uncharacterized membrane protein YhhN</fullName>
    </submittedName>
</protein>
<dbReference type="Pfam" id="PF07947">
    <property type="entry name" value="YhhN"/>
    <property type="match status" value="1"/>
</dbReference>
<reference evidence="7 8" key="1">
    <citation type="submission" date="2016-10" db="EMBL/GenBank/DDBJ databases">
        <authorList>
            <person name="de Groot N.N."/>
        </authorList>
    </citation>
    <scope>NUCLEOTIDE SEQUENCE [LARGE SCALE GENOMIC DNA]</scope>
    <source>
        <strain evidence="7 8">DSM 21800</strain>
    </source>
</reference>
<dbReference type="PANTHER" id="PTHR31885:SF6">
    <property type="entry name" value="GH04784P"/>
    <property type="match status" value="1"/>
</dbReference>
<comment type="similarity">
    <text evidence="2">Belongs to the TMEM86 family.</text>
</comment>
<feature type="transmembrane region" description="Helical" evidence="6">
    <location>
        <begin position="52"/>
        <end position="69"/>
    </location>
</feature>
<keyword evidence="8" id="KW-1185">Reference proteome</keyword>
<sequence length="211" mass="22653">MWVLTAAFVVCSILDLVAEALGLDGAAFFLRLLAMPLLIGVLLAARPALSRTVVLVLGALVLSWLGDTAGGASNLAKIVLFLVAQFFFIAAFWPHRRHSLLRRRWAVLVYVALAGVIAVALISKAGDLAVPIAIYGLSLVTMAILATGISRRAGVGGLLFVISDSLLGLSWFYHPVSDNILDFLIMLTYLTAQGLLVWGVIRADQRRRSLG</sequence>
<accession>A0A1H1YGC4</accession>
<dbReference type="GO" id="GO:0016787">
    <property type="term" value="F:hydrolase activity"/>
    <property type="evidence" value="ECO:0007669"/>
    <property type="project" value="TreeGrafter"/>
</dbReference>
<organism evidence="7 8">
    <name type="scientific">Microlunatus soli</name>
    <dbReference type="NCBI Taxonomy" id="630515"/>
    <lineage>
        <taxon>Bacteria</taxon>
        <taxon>Bacillati</taxon>
        <taxon>Actinomycetota</taxon>
        <taxon>Actinomycetes</taxon>
        <taxon>Propionibacteriales</taxon>
        <taxon>Propionibacteriaceae</taxon>
        <taxon>Microlunatus</taxon>
    </lineage>
</organism>
<dbReference type="STRING" id="630515.SAMN04489812_4565"/>
<evidence type="ECO:0000256" key="1">
    <source>
        <dbReference type="ARBA" id="ARBA00004141"/>
    </source>
</evidence>
<dbReference type="GO" id="GO:0016020">
    <property type="term" value="C:membrane"/>
    <property type="evidence" value="ECO:0007669"/>
    <property type="project" value="UniProtKB-SubCell"/>
</dbReference>
<feature type="transmembrane region" description="Helical" evidence="6">
    <location>
        <begin position="75"/>
        <end position="93"/>
    </location>
</feature>
<evidence type="ECO:0000256" key="6">
    <source>
        <dbReference type="SAM" id="Phobius"/>
    </source>
</evidence>
<evidence type="ECO:0000256" key="3">
    <source>
        <dbReference type="ARBA" id="ARBA00022692"/>
    </source>
</evidence>
<comment type="subcellular location">
    <subcellularLocation>
        <location evidence="1">Membrane</location>
        <topology evidence="1">Multi-pass membrane protein</topology>
    </subcellularLocation>
</comment>
<dbReference type="RefSeq" id="WP_157683626.1">
    <property type="nucleotide sequence ID" value="NZ_LT629772.1"/>
</dbReference>
<feature type="transmembrane region" description="Helical" evidence="6">
    <location>
        <begin position="105"/>
        <end position="122"/>
    </location>
</feature>
<evidence type="ECO:0000313" key="7">
    <source>
        <dbReference type="EMBL" id="SDT20444.1"/>
    </source>
</evidence>
<evidence type="ECO:0000256" key="5">
    <source>
        <dbReference type="ARBA" id="ARBA00023136"/>
    </source>
</evidence>
<feature type="transmembrane region" description="Helical" evidence="6">
    <location>
        <begin position="180"/>
        <end position="201"/>
    </location>
</feature>
<dbReference type="Proteomes" id="UP000199103">
    <property type="component" value="Chromosome I"/>
</dbReference>
<evidence type="ECO:0000313" key="8">
    <source>
        <dbReference type="Proteomes" id="UP000199103"/>
    </source>
</evidence>
<dbReference type="EMBL" id="LT629772">
    <property type="protein sequence ID" value="SDT20444.1"/>
    <property type="molecule type" value="Genomic_DNA"/>
</dbReference>
<gene>
    <name evidence="7" type="ORF">SAMN04489812_4565</name>
</gene>
<dbReference type="PANTHER" id="PTHR31885">
    <property type="entry name" value="GH04784P"/>
    <property type="match status" value="1"/>
</dbReference>
<feature type="transmembrane region" description="Helical" evidence="6">
    <location>
        <begin position="153"/>
        <end position="174"/>
    </location>
</feature>
<name>A0A1H1YGC4_9ACTN</name>
<dbReference type="OrthoDB" id="4227931at2"/>
<feature type="transmembrane region" description="Helical" evidence="6">
    <location>
        <begin position="128"/>
        <end position="146"/>
    </location>
</feature>
<feature type="transmembrane region" description="Helical" evidence="6">
    <location>
        <begin position="28"/>
        <end position="45"/>
    </location>
</feature>
<keyword evidence="5 6" id="KW-0472">Membrane</keyword>
<dbReference type="AlphaFoldDB" id="A0A1H1YGC4"/>
<keyword evidence="4 6" id="KW-1133">Transmembrane helix</keyword>
<proteinExistence type="inferred from homology"/>
<dbReference type="InterPro" id="IPR012506">
    <property type="entry name" value="TMEM86B-like"/>
</dbReference>
<evidence type="ECO:0000256" key="4">
    <source>
        <dbReference type="ARBA" id="ARBA00022989"/>
    </source>
</evidence>
<evidence type="ECO:0000256" key="2">
    <source>
        <dbReference type="ARBA" id="ARBA00007375"/>
    </source>
</evidence>